<dbReference type="InterPro" id="IPR015828">
    <property type="entry name" value="NDUFA10"/>
</dbReference>
<dbReference type="PIRSF" id="PIRSF000543">
    <property type="entry name" value="NADH_UQ_42KD"/>
    <property type="match status" value="1"/>
</dbReference>
<evidence type="ECO:0000256" key="10">
    <source>
        <dbReference type="ARBA" id="ARBA00022946"/>
    </source>
</evidence>
<comment type="similarity">
    <text evidence="4 13">Belongs to the complex I NDUFA10 subunit family.</text>
</comment>
<reference evidence="15 16" key="1">
    <citation type="journal article" date="2017" name="Gigascience">
        <title>Draft genome of the honey bee ectoparasitic mite, Tropilaelaps mercedesae, is shaped by the parasitic life history.</title>
        <authorList>
            <person name="Dong X."/>
            <person name="Armstrong S.D."/>
            <person name="Xia D."/>
            <person name="Makepeace B.L."/>
            <person name="Darby A.C."/>
            <person name="Kadowaki T."/>
        </authorList>
    </citation>
    <scope>NUCLEOTIDE SEQUENCE [LARGE SCALE GENOMIC DNA]</scope>
    <source>
        <strain evidence="15">Wuxi-XJTLU</strain>
    </source>
</reference>
<dbReference type="PANTHER" id="PTHR10513:SF15">
    <property type="entry name" value="NADH DEHYDROGENASE [UBIQUINONE] 1 ALPHA SUBCOMPLEX SUBUNIT 10, MITOCHONDRIAL"/>
    <property type="match status" value="1"/>
</dbReference>
<sequence length="331" mass="38952">MIVVEGNICSGKSTVAKRIAEEFDFVHFPEVTMDMMFINDNGFDIRSIEHHFPKLLRPFDEKKFYAEPDSKLVPNYLYELFCIRVQQYCDAMAHVLNTGQGVVLERSPFSDCVFVESLLKCGYVTAEDLQVHYNMQNNVFNQIYKPHLVIYLDVPVDVLQKRIMDRNNPAEVSSKIRWADYLGGIDGHYKKVYLPSLRDQSELLIYDWSSFGDTEALLEDIERVDFETSLNDFHEPKLREWKNKNTREWAEIRYMVTSKRLYIVNLAYYTPRLNHPEFVAGAEAVEEYNELYEKYYPSYEPKFDPKNGLGYLFNMGNGLKYKLGRFAFRTR</sequence>
<dbReference type="InterPro" id="IPR050566">
    <property type="entry name" value="Deoxyribonucleoside_kinase"/>
</dbReference>
<gene>
    <name evidence="15" type="ORF">BIW11_13768</name>
</gene>
<accession>A0A1V9X0Y2</accession>
<keyword evidence="16" id="KW-1185">Reference proteome</keyword>
<organism evidence="15 16">
    <name type="scientific">Tropilaelaps mercedesae</name>
    <dbReference type="NCBI Taxonomy" id="418985"/>
    <lineage>
        <taxon>Eukaryota</taxon>
        <taxon>Metazoa</taxon>
        <taxon>Ecdysozoa</taxon>
        <taxon>Arthropoda</taxon>
        <taxon>Chelicerata</taxon>
        <taxon>Arachnida</taxon>
        <taxon>Acari</taxon>
        <taxon>Parasitiformes</taxon>
        <taxon>Mesostigmata</taxon>
        <taxon>Gamasina</taxon>
        <taxon>Dermanyssoidea</taxon>
        <taxon>Laelapidae</taxon>
        <taxon>Tropilaelaps</taxon>
    </lineage>
</organism>
<dbReference type="Gene3D" id="3.40.50.300">
    <property type="entry name" value="P-loop containing nucleotide triphosphate hydrolases"/>
    <property type="match status" value="1"/>
</dbReference>
<evidence type="ECO:0000256" key="12">
    <source>
        <dbReference type="ARBA" id="ARBA00023128"/>
    </source>
</evidence>
<keyword evidence="6 13" id="KW-0813">Transport</keyword>
<dbReference type="SUPFAM" id="SSF52540">
    <property type="entry name" value="P-loop containing nucleoside triphosphate hydrolases"/>
    <property type="match status" value="1"/>
</dbReference>
<evidence type="ECO:0000313" key="15">
    <source>
        <dbReference type="EMBL" id="OQR67031.1"/>
    </source>
</evidence>
<keyword evidence="10" id="KW-0809">Transit peptide</keyword>
<protein>
    <recommendedName>
        <fullName evidence="5 13">NADH dehydrogenase [ubiquinone] 1 alpha subcomplex subunit 10, mitochondrial</fullName>
    </recommendedName>
</protein>
<keyword evidence="7 13" id="KW-0285">Flavoprotein</keyword>
<keyword evidence="12 13" id="KW-0496">Mitochondrion</keyword>
<proteinExistence type="inferred from homology"/>
<evidence type="ECO:0000256" key="7">
    <source>
        <dbReference type="ARBA" id="ARBA00022630"/>
    </source>
</evidence>
<evidence type="ECO:0000256" key="2">
    <source>
        <dbReference type="ARBA" id="ARBA00003195"/>
    </source>
</evidence>
<dbReference type="InParanoid" id="A0A1V9X0Y2"/>
<dbReference type="PANTHER" id="PTHR10513">
    <property type="entry name" value="DEOXYNUCLEOSIDE KINASE"/>
    <property type="match status" value="1"/>
</dbReference>
<dbReference type="InterPro" id="IPR027417">
    <property type="entry name" value="P-loop_NTPase"/>
</dbReference>
<comment type="subcellular location">
    <subcellularLocation>
        <location evidence="3 13">Mitochondrion matrix</location>
    </subcellularLocation>
</comment>
<keyword evidence="11 13" id="KW-0249">Electron transport</keyword>
<evidence type="ECO:0000256" key="1">
    <source>
        <dbReference type="ARBA" id="ARBA00001974"/>
    </source>
</evidence>
<dbReference type="Pfam" id="PF01712">
    <property type="entry name" value="dNK"/>
    <property type="match status" value="1"/>
</dbReference>
<comment type="function">
    <text evidence="2 13">Accessory subunit of the mitochondrial membrane respiratory chain NADH dehydrogenase (Complex I), that is believed not to be involved in catalysis. Complex I functions in the transfer of electrons from NADH to the respiratory chain. The immediate electron acceptor for the enzyme is believed to be ubiquinone.</text>
</comment>
<dbReference type="AlphaFoldDB" id="A0A1V9X0Y2"/>
<name>A0A1V9X0Y2_9ACAR</name>
<evidence type="ECO:0000256" key="8">
    <source>
        <dbReference type="ARBA" id="ARBA00022660"/>
    </source>
</evidence>
<keyword evidence="9 13" id="KW-0274">FAD</keyword>
<comment type="cofactor">
    <cofactor evidence="1 13">
        <name>FAD</name>
        <dbReference type="ChEBI" id="CHEBI:57692"/>
    </cofactor>
</comment>
<evidence type="ECO:0000256" key="6">
    <source>
        <dbReference type="ARBA" id="ARBA00022448"/>
    </source>
</evidence>
<evidence type="ECO:0000256" key="4">
    <source>
        <dbReference type="ARBA" id="ARBA00008606"/>
    </source>
</evidence>
<feature type="domain" description="Deoxynucleoside kinase" evidence="14">
    <location>
        <begin position="2"/>
        <end position="229"/>
    </location>
</feature>
<dbReference type="FunCoup" id="A0A1V9X0Y2">
    <property type="interactions" value="897"/>
</dbReference>
<dbReference type="EMBL" id="MNPL01030234">
    <property type="protein sequence ID" value="OQR67031.1"/>
    <property type="molecule type" value="Genomic_DNA"/>
</dbReference>
<evidence type="ECO:0000256" key="5">
    <source>
        <dbReference type="ARBA" id="ARBA00017279"/>
    </source>
</evidence>
<dbReference type="Proteomes" id="UP000192247">
    <property type="component" value="Unassembled WGS sequence"/>
</dbReference>
<dbReference type="GO" id="GO:0005759">
    <property type="term" value="C:mitochondrial matrix"/>
    <property type="evidence" value="ECO:0007669"/>
    <property type="project" value="UniProtKB-SubCell"/>
</dbReference>
<keyword evidence="8 13" id="KW-0679">Respiratory chain</keyword>
<dbReference type="InterPro" id="IPR031314">
    <property type="entry name" value="DNK_dom"/>
</dbReference>
<evidence type="ECO:0000256" key="9">
    <source>
        <dbReference type="ARBA" id="ARBA00022827"/>
    </source>
</evidence>
<evidence type="ECO:0000256" key="13">
    <source>
        <dbReference type="PIRNR" id="PIRNR000543"/>
    </source>
</evidence>
<dbReference type="STRING" id="418985.A0A1V9X0Y2"/>
<evidence type="ECO:0000256" key="3">
    <source>
        <dbReference type="ARBA" id="ARBA00004305"/>
    </source>
</evidence>
<evidence type="ECO:0000259" key="14">
    <source>
        <dbReference type="Pfam" id="PF01712"/>
    </source>
</evidence>
<comment type="caution">
    <text evidence="15">The sequence shown here is derived from an EMBL/GenBank/DDBJ whole genome shotgun (WGS) entry which is preliminary data.</text>
</comment>
<evidence type="ECO:0000256" key="11">
    <source>
        <dbReference type="ARBA" id="ARBA00022982"/>
    </source>
</evidence>
<dbReference type="OrthoDB" id="17400at2759"/>
<dbReference type="GO" id="GO:0006120">
    <property type="term" value="P:mitochondrial electron transport, NADH to ubiquinone"/>
    <property type="evidence" value="ECO:0007669"/>
    <property type="project" value="InterPro"/>
</dbReference>
<evidence type="ECO:0000313" key="16">
    <source>
        <dbReference type="Proteomes" id="UP000192247"/>
    </source>
</evidence>